<dbReference type="RefSeq" id="XP_045141597.1">
    <property type="nucleotide sequence ID" value="XM_045285662.1"/>
</dbReference>
<name>A0AC55CN20_ECHTE</name>
<sequence length="767" mass="82609">MCSRLLPAPQSGQPQRAHGQWLGAVHSDSPADNRMKQCALPILLTSASSVAAAGPPKTLRASSLQATSPLPSPPRESQEVADGSEGTKCISGKVASGRFVSTSEALGRVILWRLPQQLVVTDRRGAPAPSPCHGVGFAILFPRKAPSRPADPEGAGPRAQRESIRRDAKRRQSQNKQSGKQDQADTAGVLWSRAAGQLLDGPGGGSQVQTESGPQTEGEARNREVVASAREKDKWRQERRHRERAAEARWFGQLGGSQRLPGTVPGRRGSSGVQHGCLCACSARCLQEGAPRQLGPGGGSDRQRGGKAGQGVALNIGRGWRRDRGGSWDGRLGVGRAAWTLAAQAGPASAGAGSALQCRVCGDSSSGKHYGIYACNGCSGFFKRSVRRRLIYRWARGGRRPAEAALGSWPRGLLRRVETGGLRPVIQRWAGLPIFCRCQVGAGMCPVDKAHRNQCQACRLKKCLQAGMNQDAVQNERQPRSTAQVRLEPDAEAQPGSPALRPPPVGPSPRGPTPVSTARALRPGVPTPPGPHHFMASLITAETCAKLEPEDAEEHIDVTSNEPALPLSPYSSPPCSIHETSARLLFMAVKWAKNLPVFSNLPFRDQVILLEEAWSELFLLGAIQWSLPLDSCPLLAPPEAPAAGSSPGQLKLASLETHSLQETISRFRALAVDPTEFACMKALVLFKPETRGLKDPEHVEALQDQSQVMLSQHSKAHHPSQPVRFGKLLLLLPSLRFITPERIELLFFRRTIGNTPMEKLLCDMFKS</sequence>
<organism evidence="1 2">
    <name type="scientific">Echinops telfairi</name>
    <name type="common">Lesser hedgehog tenrec</name>
    <dbReference type="NCBI Taxonomy" id="9371"/>
    <lineage>
        <taxon>Eukaryota</taxon>
        <taxon>Metazoa</taxon>
        <taxon>Chordata</taxon>
        <taxon>Craniata</taxon>
        <taxon>Vertebrata</taxon>
        <taxon>Euteleostomi</taxon>
        <taxon>Mammalia</taxon>
        <taxon>Eutheria</taxon>
        <taxon>Afrotheria</taxon>
        <taxon>Tenrecidae</taxon>
        <taxon>Tenrecinae</taxon>
        <taxon>Echinops</taxon>
    </lineage>
</organism>
<gene>
    <name evidence="2" type="primary">NR2E3</name>
</gene>
<keyword evidence="1" id="KW-1185">Reference proteome</keyword>
<evidence type="ECO:0000313" key="1">
    <source>
        <dbReference type="Proteomes" id="UP000694863"/>
    </source>
</evidence>
<protein>
    <submittedName>
        <fullName evidence="2">Photoreceptor-specific nuclear receptor</fullName>
    </submittedName>
</protein>
<accession>A0AC55CN20</accession>
<dbReference type="Proteomes" id="UP000694863">
    <property type="component" value="Unplaced"/>
</dbReference>
<evidence type="ECO:0000313" key="2">
    <source>
        <dbReference type="RefSeq" id="XP_045141597.1"/>
    </source>
</evidence>
<proteinExistence type="predicted"/>
<reference evidence="2" key="1">
    <citation type="submission" date="2025-08" db="UniProtKB">
        <authorList>
            <consortium name="RefSeq"/>
        </authorList>
    </citation>
    <scope>IDENTIFICATION</scope>
</reference>